<name>A0ABS7ZRH2_9GAMM</name>
<keyword evidence="3" id="KW-1185">Reference proteome</keyword>
<reference evidence="2 3" key="1">
    <citation type="submission" date="2020-12" db="EMBL/GenBank/DDBJ databases">
        <title>Novel Thalassolituus-related marine hydrocarbonoclastic bacteria mediated algae-derived hydrocarbons mineralization in twilight zone of the northern South China Sea.</title>
        <authorList>
            <person name="Dong C."/>
        </authorList>
    </citation>
    <scope>NUCLEOTIDE SEQUENCE [LARGE SCALE GENOMIC DNA]</scope>
    <source>
        <strain evidence="2 3">IMCC1826</strain>
    </source>
</reference>
<protein>
    <submittedName>
        <fullName evidence="2">Alpha/beta hydrolase</fullName>
    </submittedName>
</protein>
<dbReference type="InterPro" id="IPR000073">
    <property type="entry name" value="AB_hydrolase_1"/>
</dbReference>
<proteinExistence type="predicted"/>
<dbReference type="GO" id="GO:0016787">
    <property type="term" value="F:hydrolase activity"/>
    <property type="evidence" value="ECO:0007669"/>
    <property type="project" value="UniProtKB-KW"/>
</dbReference>
<evidence type="ECO:0000313" key="2">
    <source>
        <dbReference type="EMBL" id="MCA6064363.1"/>
    </source>
</evidence>
<dbReference type="Gene3D" id="3.40.50.1820">
    <property type="entry name" value="alpha/beta hydrolase"/>
    <property type="match status" value="1"/>
</dbReference>
<sequence length="302" mass="34527">MLNPNIWRSQQQSFNWQNLNICYQDQGEGPVLLLLHGLPGSSWDWHPLWPMLVGQFRLIAADFPGCGDSDKSLNYDYRLADQADAILSLLNHLNIEHYQIIAHDYGAAVSTELMASDQPPEAVSWITPRLCGNREGFLWRERWISEPSGKLLRRWLTMGLYGRYLETLTGPFARLTTQRLHDSWQLLCAHQGLQVLPRLFNYRFELPLAEELQHEAFDAPVQVISGEFDPLRRALPPLTRLPQHRLGCGHFPHLEDPEKLSLLLLDFHCATNHESHAVFSNLKDTESQSSSSASLASARLMR</sequence>
<dbReference type="SUPFAM" id="SSF53474">
    <property type="entry name" value="alpha/beta-Hydrolases"/>
    <property type="match status" value="1"/>
</dbReference>
<dbReference type="PRINTS" id="PR00412">
    <property type="entry name" value="EPOXHYDRLASE"/>
</dbReference>
<dbReference type="Pfam" id="PF00561">
    <property type="entry name" value="Abhydrolase_1"/>
    <property type="match status" value="1"/>
</dbReference>
<dbReference type="PANTHER" id="PTHR43798:SF33">
    <property type="entry name" value="HYDROLASE, PUTATIVE (AFU_ORTHOLOGUE AFUA_2G14860)-RELATED"/>
    <property type="match status" value="1"/>
</dbReference>
<dbReference type="Proteomes" id="UP000714380">
    <property type="component" value="Unassembled WGS sequence"/>
</dbReference>
<dbReference type="EMBL" id="JAEDAH010000070">
    <property type="protein sequence ID" value="MCA6064363.1"/>
    <property type="molecule type" value="Genomic_DNA"/>
</dbReference>
<dbReference type="InterPro" id="IPR029058">
    <property type="entry name" value="AB_hydrolase_fold"/>
</dbReference>
<dbReference type="InterPro" id="IPR000639">
    <property type="entry name" value="Epox_hydrolase-like"/>
</dbReference>
<organism evidence="2 3">
    <name type="scientific">Thalassolituus marinus</name>
    <dbReference type="NCBI Taxonomy" id="671053"/>
    <lineage>
        <taxon>Bacteria</taxon>
        <taxon>Pseudomonadati</taxon>
        <taxon>Pseudomonadota</taxon>
        <taxon>Gammaproteobacteria</taxon>
        <taxon>Oceanospirillales</taxon>
        <taxon>Oceanospirillaceae</taxon>
        <taxon>Thalassolituus</taxon>
    </lineage>
</organism>
<gene>
    <name evidence="2" type="ORF">I9W95_12165</name>
</gene>
<comment type="caution">
    <text evidence="2">The sequence shown here is derived from an EMBL/GenBank/DDBJ whole genome shotgun (WGS) entry which is preliminary data.</text>
</comment>
<keyword evidence="2" id="KW-0378">Hydrolase</keyword>
<accession>A0ABS7ZRH2</accession>
<dbReference type="RefSeq" id="WP_225675271.1">
    <property type="nucleotide sequence ID" value="NZ_JAEDAH010000070.1"/>
</dbReference>
<feature type="domain" description="AB hydrolase-1" evidence="1">
    <location>
        <begin position="30"/>
        <end position="123"/>
    </location>
</feature>
<evidence type="ECO:0000259" key="1">
    <source>
        <dbReference type="Pfam" id="PF00561"/>
    </source>
</evidence>
<dbReference type="InterPro" id="IPR050266">
    <property type="entry name" value="AB_hydrolase_sf"/>
</dbReference>
<dbReference type="PANTHER" id="PTHR43798">
    <property type="entry name" value="MONOACYLGLYCEROL LIPASE"/>
    <property type="match status" value="1"/>
</dbReference>
<evidence type="ECO:0000313" key="3">
    <source>
        <dbReference type="Proteomes" id="UP000714380"/>
    </source>
</evidence>